<gene>
    <name evidence="3 4" type="primary">LOC112681925</name>
</gene>
<dbReference type="RefSeq" id="XP_025408078.1">
    <property type="nucleotide sequence ID" value="XM_025552293.1"/>
</dbReference>
<protein>
    <submittedName>
        <fullName evidence="3 4">Uncharacterized protein LOC112681925</fullName>
    </submittedName>
</protein>
<dbReference type="OrthoDB" id="6381815at2759"/>
<sequence length="239" mass="27138">MTHFVADVKSFEMEIGGDENICEQFEENEDKKPLKININELFTTEKSRKIKARKSGTVRGRSSLLASKISAPLSNKMMLLKPKAKPKPVPTTSYTSATKSYFCYFGDPKSCTFSTNRFDNLKRHIADHKAKAELMKQSATSSNSLNINTQLSTPTSTKQNNVRPKKLCTKNIKLADELHKEWDLDEAENANEDRDKNKLDTNTIENERKDEDNKYFDTNTIEGGKETDLDKSSAENEKN</sequence>
<feature type="compositionally biased region" description="Basic and acidic residues" evidence="1">
    <location>
        <begin position="223"/>
        <end position="239"/>
    </location>
</feature>
<evidence type="ECO:0000313" key="4">
    <source>
        <dbReference type="RefSeq" id="XP_025408078.1"/>
    </source>
</evidence>
<feature type="region of interest" description="Disordered" evidence="1">
    <location>
        <begin position="186"/>
        <end position="239"/>
    </location>
</feature>
<organism evidence="2 3">
    <name type="scientific">Sipha flava</name>
    <name type="common">yellow sugarcane aphid</name>
    <dbReference type="NCBI Taxonomy" id="143950"/>
    <lineage>
        <taxon>Eukaryota</taxon>
        <taxon>Metazoa</taxon>
        <taxon>Ecdysozoa</taxon>
        <taxon>Arthropoda</taxon>
        <taxon>Hexapoda</taxon>
        <taxon>Insecta</taxon>
        <taxon>Pterygota</taxon>
        <taxon>Neoptera</taxon>
        <taxon>Paraneoptera</taxon>
        <taxon>Hemiptera</taxon>
        <taxon>Sternorrhyncha</taxon>
        <taxon>Aphidomorpha</taxon>
        <taxon>Aphidoidea</taxon>
        <taxon>Aphididae</taxon>
        <taxon>Sipha</taxon>
    </lineage>
</organism>
<feature type="region of interest" description="Disordered" evidence="1">
    <location>
        <begin position="133"/>
        <end position="164"/>
    </location>
</feature>
<dbReference type="AlphaFoldDB" id="A0A8B8FCB3"/>
<evidence type="ECO:0000313" key="3">
    <source>
        <dbReference type="RefSeq" id="XP_025408077.1"/>
    </source>
</evidence>
<dbReference type="GeneID" id="112681925"/>
<feature type="compositionally biased region" description="Basic and acidic residues" evidence="1">
    <location>
        <begin position="191"/>
        <end position="215"/>
    </location>
</feature>
<proteinExistence type="predicted"/>
<reference evidence="3 4" key="1">
    <citation type="submission" date="2025-04" db="UniProtKB">
        <authorList>
            <consortium name="RefSeq"/>
        </authorList>
    </citation>
    <scope>IDENTIFICATION</scope>
    <source>
        <tissue evidence="3 4">Whole body</tissue>
    </source>
</reference>
<dbReference type="Proteomes" id="UP000694846">
    <property type="component" value="Unplaced"/>
</dbReference>
<feature type="compositionally biased region" description="Polar residues" evidence="1">
    <location>
        <begin position="137"/>
        <end position="162"/>
    </location>
</feature>
<name>A0A8B8FCB3_9HEMI</name>
<dbReference type="RefSeq" id="XP_025408077.1">
    <property type="nucleotide sequence ID" value="XM_025552292.1"/>
</dbReference>
<accession>A0A8B8FCB3</accession>
<evidence type="ECO:0000313" key="2">
    <source>
        <dbReference type="Proteomes" id="UP000694846"/>
    </source>
</evidence>
<evidence type="ECO:0000256" key="1">
    <source>
        <dbReference type="SAM" id="MobiDB-lite"/>
    </source>
</evidence>
<keyword evidence="2" id="KW-1185">Reference proteome</keyword>